<dbReference type="Gene3D" id="1.20.1290.10">
    <property type="entry name" value="AhpD-like"/>
    <property type="match status" value="1"/>
</dbReference>
<dbReference type="AlphaFoldDB" id="A0A831RTM1"/>
<proteinExistence type="predicted"/>
<gene>
    <name evidence="2" type="ORF">ENJ12_02105</name>
</gene>
<comment type="caution">
    <text evidence="2">The sequence shown here is derived from an EMBL/GenBank/DDBJ whole genome shotgun (WGS) entry which is preliminary data.</text>
</comment>
<dbReference type="InterPro" id="IPR003779">
    <property type="entry name" value="CMD-like"/>
</dbReference>
<dbReference type="InterPro" id="IPR029032">
    <property type="entry name" value="AhpD-like"/>
</dbReference>
<dbReference type="GO" id="GO:0051920">
    <property type="term" value="F:peroxiredoxin activity"/>
    <property type="evidence" value="ECO:0007669"/>
    <property type="project" value="InterPro"/>
</dbReference>
<evidence type="ECO:0000259" key="1">
    <source>
        <dbReference type="Pfam" id="PF02627"/>
    </source>
</evidence>
<dbReference type="EMBL" id="DRLF01000086">
    <property type="protein sequence ID" value="HEC05619.1"/>
    <property type="molecule type" value="Genomic_DNA"/>
</dbReference>
<dbReference type="Proteomes" id="UP000886339">
    <property type="component" value="Unassembled WGS sequence"/>
</dbReference>
<evidence type="ECO:0000313" key="2">
    <source>
        <dbReference type="EMBL" id="HEC05619.1"/>
    </source>
</evidence>
<name>A0A831RTM1_9GAMM</name>
<accession>A0A831RTM1</accession>
<sequence length="94" mass="10566">MDLLTKQQQALYDAFYESTHENTHLDEKTEILVGLSAAVAMNCNPCTSYYLRLAKQSSIAKGEISETLAKVMAVAAGQKRLQFQEVLDEYDIDF</sequence>
<dbReference type="SUPFAM" id="SSF69118">
    <property type="entry name" value="AhpD-like"/>
    <property type="match status" value="1"/>
</dbReference>
<organism evidence="2">
    <name type="scientific">Thiolapillus brandeum</name>
    <dbReference type="NCBI Taxonomy" id="1076588"/>
    <lineage>
        <taxon>Bacteria</taxon>
        <taxon>Pseudomonadati</taxon>
        <taxon>Pseudomonadota</taxon>
        <taxon>Gammaproteobacteria</taxon>
        <taxon>Chromatiales</taxon>
        <taxon>Sedimenticolaceae</taxon>
        <taxon>Thiolapillus</taxon>
    </lineage>
</organism>
<feature type="domain" description="Carboxymuconolactone decarboxylase-like" evidence="1">
    <location>
        <begin position="9"/>
        <end position="82"/>
    </location>
</feature>
<reference evidence="2" key="1">
    <citation type="journal article" date="2020" name="mSystems">
        <title>Genome- and Community-Level Interaction Insights into Carbon Utilization and Element Cycling Functions of Hydrothermarchaeota in Hydrothermal Sediment.</title>
        <authorList>
            <person name="Zhou Z."/>
            <person name="Liu Y."/>
            <person name="Xu W."/>
            <person name="Pan J."/>
            <person name="Luo Z.H."/>
            <person name="Li M."/>
        </authorList>
    </citation>
    <scope>NUCLEOTIDE SEQUENCE [LARGE SCALE GENOMIC DNA]</scope>
    <source>
        <strain evidence="2">HyVt-458</strain>
    </source>
</reference>
<protein>
    <submittedName>
        <fullName evidence="2">Carboxymuconolactone decarboxylase family protein</fullName>
    </submittedName>
</protein>
<dbReference type="Pfam" id="PF02627">
    <property type="entry name" value="CMD"/>
    <property type="match status" value="1"/>
</dbReference>